<reference evidence="1" key="1">
    <citation type="journal article" date="2021" name="Front. Microbiol.">
        <title>Comprehensive Comparative Genomics and Phenotyping of Methylobacterium Species.</title>
        <authorList>
            <person name="Alessa O."/>
            <person name="Ogura Y."/>
            <person name="Fujitani Y."/>
            <person name="Takami H."/>
            <person name="Hayashi T."/>
            <person name="Sahin N."/>
            <person name="Tani A."/>
        </authorList>
    </citation>
    <scope>NUCLEOTIDE SEQUENCE</scope>
    <source>
        <strain evidence="1">KCTC 52305</strain>
    </source>
</reference>
<dbReference type="InterPro" id="IPR006311">
    <property type="entry name" value="TAT_signal"/>
</dbReference>
<dbReference type="InterPro" id="IPR019546">
    <property type="entry name" value="TAT_signal_bac_arc"/>
</dbReference>
<dbReference type="PANTHER" id="PTHR30024">
    <property type="entry name" value="ALIPHATIC SULFONATES-BINDING PROTEIN-RELATED"/>
    <property type="match status" value="1"/>
</dbReference>
<evidence type="ECO:0000313" key="1">
    <source>
        <dbReference type="EMBL" id="GJD50589.1"/>
    </source>
</evidence>
<dbReference type="Pfam" id="PF13379">
    <property type="entry name" value="NMT1_2"/>
    <property type="match status" value="1"/>
</dbReference>
<comment type="caution">
    <text evidence="1">The sequence shown here is derived from an EMBL/GenBank/DDBJ whole genome shotgun (WGS) entry which is preliminary data.</text>
</comment>
<accession>A0ABQ4R0A5</accession>
<dbReference type="RefSeq" id="WP_128562044.1">
    <property type="nucleotide sequence ID" value="NZ_BPQH01000010.1"/>
</dbReference>
<proteinExistence type="predicted"/>
<organism evidence="1 2">
    <name type="scientific">Methylobacterium crusticola</name>
    <dbReference type="NCBI Taxonomy" id="1697972"/>
    <lineage>
        <taxon>Bacteria</taxon>
        <taxon>Pseudomonadati</taxon>
        <taxon>Pseudomonadota</taxon>
        <taxon>Alphaproteobacteria</taxon>
        <taxon>Hyphomicrobiales</taxon>
        <taxon>Methylobacteriaceae</taxon>
        <taxon>Methylobacterium</taxon>
    </lineage>
</organism>
<sequence length="363" mass="38441">MTDEPDPMPPTRRHFLARAGLLGAAAPLGLLASPSAAGLLPSARPGWDAPPICRAAVGEAAGAGGPLRPIRLAWNASAICTAAAPLAKERGHFARHGLDVEFVNFGGSTEQLLEAIATGKADAGIGMALRWLKPLEQGFDVKITAGIHGGCLRLLGARSAGATTLEALKGRVIAVSDQASPAKNFFGLLLAKRGIDPERDVEWRTYPLDLLALAVEKGEAQALADGDPRTYLWAKDERLAEVANNLSAEYRDRTCCVLALRGALVRDERPVATALTRALLEAGTRVAEDPADAARIFAGYGGKGSVEDLAAMLRSHTHHHHPLGAELKQQIAAYVDELKIVKVIRARTDAGQFAERVYADVLS</sequence>
<dbReference type="Proteomes" id="UP001055167">
    <property type="component" value="Unassembled WGS sequence"/>
</dbReference>
<evidence type="ECO:0000313" key="2">
    <source>
        <dbReference type="Proteomes" id="UP001055167"/>
    </source>
</evidence>
<protein>
    <recommendedName>
        <fullName evidence="3">ABC transporter substrate-binding protein</fullName>
    </recommendedName>
</protein>
<dbReference type="Gene3D" id="3.40.190.10">
    <property type="entry name" value="Periplasmic binding protein-like II"/>
    <property type="match status" value="2"/>
</dbReference>
<dbReference type="NCBIfam" id="TIGR01409">
    <property type="entry name" value="TAT_signal_seq"/>
    <property type="match status" value="1"/>
</dbReference>
<dbReference type="EMBL" id="BPQH01000010">
    <property type="protein sequence ID" value="GJD50589.1"/>
    <property type="molecule type" value="Genomic_DNA"/>
</dbReference>
<name>A0ABQ4R0A5_9HYPH</name>
<dbReference type="SUPFAM" id="SSF53850">
    <property type="entry name" value="Periplasmic binding protein-like II"/>
    <property type="match status" value="1"/>
</dbReference>
<evidence type="ECO:0008006" key="3">
    <source>
        <dbReference type="Google" id="ProtNLM"/>
    </source>
</evidence>
<reference evidence="1" key="2">
    <citation type="submission" date="2021-08" db="EMBL/GenBank/DDBJ databases">
        <authorList>
            <person name="Tani A."/>
            <person name="Ola A."/>
            <person name="Ogura Y."/>
            <person name="Katsura K."/>
            <person name="Hayashi T."/>
        </authorList>
    </citation>
    <scope>NUCLEOTIDE SEQUENCE</scope>
    <source>
        <strain evidence="1">KCTC 52305</strain>
    </source>
</reference>
<gene>
    <name evidence="1" type="ORF">OPKNFCMD_3332</name>
</gene>
<dbReference type="PANTHER" id="PTHR30024:SF21">
    <property type="entry name" value="ABC TRANSPORTER SUBSTRATE-BINDING PROTEIN"/>
    <property type="match status" value="1"/>
</dbReference>
<dbReference type="PROSITE" id="PS51318">
    <property type="entry name" value="TAT"/>
    <property type="match status" value="1"/>
</dbReference>
<keyword evidence="2" id="KW-1185">Reference proteome</keyword>